<name>A0AB36TJP5_ACETH</name>
<dbReference type="RefSeq" id="WP_003516859.1">
    <property type="nucleotide sequence ID" value="NZ_CP013828.1"/>
</dbReference>
<keyword evidence="1" id="KW-1133">Transmembrane helix</keyword>
<protein>
    <submittedName>
        <fullName evidence="3">Peptidoglycan/LPS O-acetylase OafA/YrhL</fullName>
    </submittedName>
</protein>
<dbReference type="InterPro" id="IPR002656">
    <property type="entry name" value="Acyl_transf_3_dom"/>
</dbReference>
<reference evidence="3 4" key="1">
    <citation type="submission" date="2017-09" db="EMBL/GenBank/DDBJ databases">
        <title>Evaluation of Pacific Biosciences Sequencing Technology to Finishing C. thermocellum Genome Sequences.</title>
        <authorList>
            <person name="Brown S."/>
        </authorList>
    </citation>
    <scope>NUCLEOTIDE SEQUENCE [LARGE SCALE GENOMIC DNA]</scope>
    <source>
        <strain evidence="3 4">AD2</strain>
    </source>
</reference>
<keyword evidence="1" id="KW-0472">Membrane</keyword>
<feature type="transmembrane region" description="Helical" evidence="1">
    <location>
        <begin position="257"/>
        <end position="281"/>
    </location>
</feature>
<feature type="domain" description="Acyltransferase 3" evidence="2">
    <location>
        <begin position="47"/>
        <end position="344"/>
    </location>
</feature>
<feature type="transmembrane region" description="Helical" evidence="1">
    <location>
        <begin position="67"/>
        <end position="91"/>
    </location>
</feature>
<dbReference type="Pfam" id="PF01757">
    <property type="entry name" value="Acyl_transf_3"/>
    <property type="match status" value="1"/>
</dbReference>
<gene>
    <name evidence="3" type="ORF">M972_112961</name>
</gene>
<dbReference type="AlphaFoldDB" id="A0AB36TJP5"/>
<evidence type="ECO:0000256" key="1">
    <source>
        <dbReference type="SAM" id="Phobius"/>
    </source>
</evidence>
<dbReference type="EMBL" id="PDBW01000001">
    <property type="protein sequence ID" value="PFH04137.1"/>
    <property type="molecule type" value="Genomic_DNA"/>
</dbReference>
<proteinExistence type="predicted"/>
<evidence type="ECO:0000313" key="4">
    <source>
        <dbReference type="Proteomes" id="UP000223596"/>
    </source>
</evidence>
<feature type="transmembrane region" description="Helical" evidence="1">
    <location>
        <begin position="325"/>
        <end position="351"/>
    </location>
</feature>
<keyword evidence="1" id="KW-0812">Transmembrane</keyword>
<feature type="transmembrane region" description="Helical" evidence="1">
    <location>
        <begin position="205"/>
        <end position="222"/>
    </location>
</feature>
<dbReference type="Proteomes" id="UP000223596">
    <property type="component" value="Unassembled WGS sequence"/>
</dbReference>
<feature type="transmembrane region" description="Helical" evidence="1">
    <location>
        <begin position="234"/>
        <end position="251"/>
    </location>
</feature>
<feature type="transmembrane region" description="Helical" evidence="1">
    <location>
        <begin position="111"/>
        <end position="131"/>
    </location>
</feature>
<feature type="transmembrane region" description="Helical" evidence="1">
    <location>
        <begin position="178"/>
        <end position="199"/>
    </location>
</feature>
<organism evidence="3 4">
    <name type="scientific">Acetivibrio thermocellus AD2</name>
    <dbReference type="NCBI Taxonomy" id="1138384"/>
    <lineage>
        <taxon>Bacteria</taxon>
        <taxon>Bacillati</taxon>
        <taxon>Bacillota</taxon>
        <taxon>Clostridia</taxon>
        <taxon>Eubacteriales</taxon>
        <taxon>Oscillospiraceae</taxon>
        <taxon>Acetivibrio</taxon>
    </lineage>
</organism>
<evidence type="ECO:0000313" key="3">
    <source>
        <dbReference type="EMBL" id="PFH04137.1"/>
    </source>
</evidence>
<feature type="transmembrane region" description="Helical" evidence="1">
    <location>
        <begin position="6"/>
        <end position="23"/>
    </location>
</feature>
<comment type="caution">
    <text evidence="3">The sequence shown here is derived from an EMBL/GenBank/DDBJ whole genome shotgun (WGS) entry which is preliminary data.</text>
</comment>
<sequence length="372" mass="43537">MRLNNVVIDMLPLSLLLFFVYGAKLVKPLYSLNTEGYLSVDTSKYYRGLFASVILFHHLAQRTETGITFRCFSMVGFLAVAFFFFLSGYGLQKSYITKSDSYKKGFILKRIPSVLIPYIIITAFYWLMYLVGGQFYSLKDIIFAVIDGRPIVSYSWYIICILVFYVVYWLLMLICRKNYFLMILGGTVWYFLYAIFCIKMDYGDWWYNTSQLLIIGMFWATYERKIIGIIKKAYVVIAPVIWIVFIILFLFRSKIAALINIPYISTIIKLFTAIFFVLSVIMFSFKIQIGNKVLGFLGEISLEIYISQGLFIQTLRSSYIYIENELLWCIAVLVGTIIFSYVLHIAFQFILKKYKLMLCKLKINLPYQHFTI</sequence>
<evidence type="ECO:0000259" key="2">
    <source>
        <dbReference type="Pfam" id="PF01757"/>
    </source>
</evidence>
<feature type="transmembrane region" description="Helical" evidence="1">
    <location>
        <begin position="151"/>
        <end position="171"/>
    </location>
</feature>
<accession>A0AB36TJP5</accession>
<dbReference type="GO" id="GO:0016747">
    <property type="term" value="F:acyltransferase activity, transferring groups other than amino-acyl groups"/>
    <property type="evidence" value="ECO:0007669"/>
    <property type="project" value="InterPro"/>
</dbReference>